<evidence type="ECO:0008006" key="6">
    <source>
        <dbReference type="Google" id="ProtNLM"/>
    </source>
</evidence>
<evidence type="ECO:0000313" key="4">
    <source>
        <dbReference type="EMBL" id="VVT53975.1"/>
    </source>
</evidence>
<dbReference type="InterPro" id="IPR019956">
    <property type="entry name" value="Ubiquitin_dom"/>
</dbReference>
<dbReference type="Pfam" id="PF00240">
    <property type="entry name" value="ubiquitin"/>
    <property type="match status" value="1"/>
</dbReference>
<dbReference type="SMART" id="SM00213">
    <property type="entry name" value="UBQ"/>
    <property type="match status" value="1"/>
</dbReference>
<dbReference type="PANTHER" id="PTHR10677:SF3">
    <property type="entry name" value="FI07626P-RELATED"/>
    <property type="match status" value="1"/>
</dbReference>
<dbReference type="Proteomes" id="UP000398389">
    <property type="component" value="Unassembled WGS sequence"/>
</dbReference>
<dbReference type="GO" id="GO:0005829">
    <property type="term" value="C:cytosol"/>
    <property type="evidence" value="ECO:0007669"/>
    <property type="project" value="TreeGrafter"/>
</dbReference>
<dbReference type="InterPro" id="IPR006636">
    <property type="entry name" value="STI1_HS-bd"/>
</dbReference>
<name>A0A5E8BYV3_9ASCO</name>
<proteinExistence type="predicted"/>
<feature type="region of interest" description="Disordered" evidence="1">
    <location>
        <begin position="83"/>
        <end position="115"/>
    </location>
</feature>
<evidence type="ECO:0000259" key="3">
    <source>
        <dbReference type="PROSITE" id="PS50053"/>
    </source>
</evidence>
<dbReference type="FunFam" id="3.10.20.90:FF:000205">
    <property type="entry name" value="2'-5'-oligoadenylate synthase-like protein 2"/>
    <property type="match status" value="1"/>
</dbReference>
<dbReference type="RefSeq" id="XP_031854450.1">
    <property type="nucleotide sequence ID" value="XM_031998559.1"/>
</dbReference>
<feature type="region of interest" description="Disordered" evidence="1">
    <location>
        <begin position="343"/>
        <end position="364"/>
    </location>
</feature>
<dbReference type="Pfam" id="PF23195">
    <property type="entry name" value="UBQLN1"/>
    <property type="match status" value="1"/>
</dbReference>
<dbReference type="PRINTS" id="PR00348">
    <property type="entry name" value="UBIQUITIN"/>
</dbReference>
<dbReference type="SMART" id="SM00727">
    <property type="entry name" value="STI1"/>
    <property type="match status" value="2"/>
</dbReference>
<dbReference type="Gene3D" id="3.10.20.90">
    <property type="entry name" value="Phosphatidylinositol 3-kinase Catalytic Subunit, Chain A, domain 1"/>
    <property type="match status" value="1"/>
</dbReference>
<dbReference type="GeneID" id="43582659"/>
<dbReference type="SUPFAM" id="SSF46934">
    <property type="entry name" value="UBA-like"/>
    <property type="match status" value="1"/>
</dbReference>
<dbReference type="SMART" id="SM00165">
    <property type="entry name" value="UBA"/>
    <property type="match status" value="1"/>
</dbReference>
<feature type="domain" description="UBA" evidence="2">
    <location>
        <begin position="359"/>
        <end position="403"/>
    </location>
</feature>
<dbReference type="FunFam" id="1.10.8.10:FF:000024">
    <property type="entry name" value="Ubiquitin domain-containing protein DSK2"/>
    <property type="match status" value="1"/>
</dbReference>
<feature type="compositionally biased region" description="Polar residues" evidence="1">
    <location>
        <begin position="249"/>
        <end position="269"/>
    </location>
</feature>
<dbReference type="OrthoDB" id="267397at2759"/>
<dbReference type="InterPro" id="IPR015496">
    <property type="entry name" value="Ubiquilin"/>
</dbReference>
<dbReference type="PROSITE" id="PS50053">
    <property type="entry name" value="UBIQUITIN_2"/>
    <property type="match status" value="1"/>
</dbReference>
<reference evidence="4 5" key="1">
    <citation type="submission" date="2019-09" db="EMBL/GenBank/DDBJ databases">
        <authorList>
            <person name="Brejova B."/>
        </authorList>
    </citation>
    <scope>NUCLEOTIDE SEQUENCE [LARGE SCALE GENOMIC DNA]</scope>
</reference>
<dbReference type="PANTHER" id="PTHR10677">
    <property type="entry name" value="UBIQUILIN"/>
    <property type="match status" value="1"/>
</dbReference>
<dbReference type="InterPro" id="IPR000626">
    <property type="entry name" value="Ubiquitin-like_dom"/>
</dbReference>
<dbReference type="GO" id="GO:0031593">
    <property type="term" value="F:polyubiquitin modification-dependent protein binding"/>
    <property type="evidence" value="ECO:0007669"/>
    <property type="project" value="TreeGrafter"/>
</dbReference>
<dbReference type="Gene3D" id="1.10.8.10">
    <property type="entry name" value="DNA helicase RuvA subunit, C-terminal domain"/>
    <property type="match status" value="1"/>
</dbReference>
<feature type="region of interest" description="Disordered" evidence="1">
    <location>
        <begin position="243"/>
        <end position="269"/>
    </location>
</feature>
<dbReference type="AlphaFoldDB" id="A0A5E8BYV3"/>
<keyword evidence="5" id="KW-1185">Reference proteome</keyword>
<dbReference type="Pfam" id="PF00627">
    <property type="entry name" value="UBA"/>
    <property type="match status" value="1"/>
</dbReference>
<dbReference type="PROSITE" id="PS50030">
    <property type="entry name" value="UBA"/>
    <property type="match status" value="1"/>
</dbReference>
<feature type="domain" description="Ubiquitin-like" evidence="3">
    <location>
        <begin position="11"/>
        <end position="80"/>
    </location>
</feature>
<evidence type="ECO:0000256" key="1">
    <source>
        <dbReference type="SAM" id="MobiDB-lite"/>
    </source>
</evidence>
<evidence type="ECO:0000259" key="2">
    <source>
        <dbReference type="PROSITE" id="PS50030"/>
    </source>
</evidence>
<feature type="compositionally biased region" description="Basic and acidic residues" evidence="1">
    <location>
        <begin position="355"/>
        <end position="364"/>
    </location>
</feature>
<sequence>MSDTETSANTIEIIVKSSSDKKYNVEISLDSTVLDLKNIVAEQSSIPAERQRIIYSGRVLKDHETIGTYKIKNGQTVHLIRGAAPQSTPATSSSSPSVTSSTTPNVPTSFSTGGTVGNPLADLTGARYAGFANLPSASMFGPDGGMGSIPNPDELANLLSQPGVREQMNAMLSNPSMIEMLINSNPQLQNMAPMFRSMMGNESFRNMLTNPEAIRSMMQMQQAMNPARTNTFPAPGVAENISETETRASENNTSNSGATSSPSIDPTASLLSQMLGNSNQSANPFADLQQNLQSLSQALGTNRGASESGYENSSADNPFSALLNPEIIQQQTQYLQSLNQAMEASRNATNAADQADNRPPEEKYESQLRQLNELGFYDFDRNVRALRRSGGHVQGAIEALLDNLI</sequence>
<dbReference type="InterPro" id="IPR019954">
    <property type="entry name" value="Ubiquitin_CS"/>
</dbReference>
<dbReference type="CDD" id="cd16106">
    <property type="entry name" value="Ubl_Dsk2p_like"/>
    <property type="match status" value="1"/>
</dbReference>
<dbReference type="CDD" id="cd14324">
    <property type="entry name" value="UBA_Dsk2p_like"/>
    <property type="match status" value="1"/>
</dbReference>
<evidence type="ECO:0000313" key="5">
    <source>
        <dbReference type="Proteomes" id="UP000398389"/>
    </source>
</evidence>
<dbReference type="InterPro" id="IPR015940">
    <property type="entry name" value="UBA"/>
</dbReference>
<dbReference type="InterPro" id="IPR029071">
    <property type="entry name" value="Ubiquitin-like_domsf"/>
</dbReference>
<dbReference type="EMBL" id="CABVLU010000003">
    <property type="protein sequence ID" value="VVT53975.1"/>
    <property type="molecule type" value="Genomic_DNA"/>
</dbReference>
<feature type="compositionally biased region" description="Low complexity" evidence="1">
    <location>
        <begin position="87"/>
        <end position="112"/>
    </location>
</feature>
<dbReference type="SUPFAM" id="SSF54236">
    <property type="entry name" value="Ubiquitin-like"/>
    <property type="match status" value="1"/>
</dbReference>
<gene>
    <name evidence="4" type="ORF">SAPINGB_P003844</name>
</gene>
<dbReference type="InterPro" id="IPR009060">
    <property type="entry name" value="UBA-like_sf"/>
</dbReference>
<protein>
    <recommendedName>
        <fullName evidence="6">Ubiquitin-like domain-containing protein</fullName>
    </recommendedName>
</protein>
<dbReference type="GO" id="GO:0006511">
    <property type="term" value="P:ubiquitin-dependent protein catabolic process"/>
    <property type="evidence" value="ECO:0007669"/>
    <property type="project" value="TreeGrafter"/>
</dbReference>
<dbReference type="PROSITE" id="PS00299">
    <property type="entry name" value="UBIQUITIN_1"/>
    <property type="match status" value="1"/>
</dbReference>
<accession>A0A5E8BYV3</accession>
<organism evidence="4 5">
    <name type="scientific">Magnusiomyces paraingens</name>
    <dbReference type="NCBI Taxonomy" id="2606893"/>
    <lineage>
        <taxon>Eukaryota</taxon>
        <taxon>Fungi</taxon>
        <taxon>Dikarya</taxon>
        <taxon>Ascomycota</taxon>
        <taxon>Saccharomycotina</taxon>
        <taxon>Dipodascomycetes</taxon>
        <taxon>Dipodascales</taxon>
        <taxon>Dipodascaceae</taxon>
        <taxon>Magnusiomyces</taxon>
    </lineage>
</organism>